<evidence type="ECO:0000256" key="1">
    <source>
        <dbReference type="SAM" id="MobiDB-lite"/>
    </source>
</evidence>
<feature type="region of interest" description="Disordered" evidence="1">
    <location>
        <begin position="610"/>
        <end position="629"/>
    </location>
</feature>
<dbReference type="Proteomes" id="UP000682733">
    <property type="component" value="Unassembled WGS sequence"/>
</dbReference>
<feature type="region of interest" description="Disordered" evidence="1">
    <location>
        <begin position="652"/>
        <end position="692"/>
    </location>
</feature>
<dbReference type="Pfam" id="PF03184">
    <property type="entry name" value="DDE_1"/>
    <property type="match status" value="1"/>
</dbReference>
<gene>
    <name evidence="3" type="ORF">OVA965_LOCUS14108</name>
    <name evidence="4" type="ORF">TMI583_LOCUS14111</name>
</gene>
<dbReference type="InterPro" id="IPR004875">
    <property type="entry name" value="DDE_SF_endonuclease_dom"/>
</dbReference>
<evidence type="ECO:0000259" key="2">
    <source>
        <dbReference type="Pfam" id="PF03184"/>
    </source>
</evidence>
<evidence type="ECO:0000313" key="4">
    <source>
        <dbReference type="EMBL" id="CAF3761758.1"/>
    </source>
</evidence>
<evidence type="ECO:0000313" key="5">
    <source>
        <dbReference type="Proteomes" id="UP000677228"/>
    </source>
</evidence>
<dbReference type="GO" id="GO:0005634">
    <property type="term" value="C:nucleus"/>
    <property type="evidence" value="ECO:0007669"/>
    <property type="project" value="TreeGrafter"/>
</dbReference>
<proteinExistence type="predicted"/>
<comment type="caution">
    <text evidence="3">The sequence shown here is derived from an EMBL/GenBank/DDBJ whole genome shotgun (WGS) entry which is preliminary data.</text>
</comment>
<dbReference type="InterPro" id="IPR050863">
    <property type="entry name" value="CenT-Element_Derived"/>
</dbReference>
<feature type="domain" description="DDE-1" evidence="2">
    <location>
        <begin position="198"/>
        <end position="331"/>
    </location>
</feature>
<dbReference type="PANTHER" id="PTHR19303">
    <property type="entry name" value="TRANSPOSON"/>
    <property type="match status" value="1"/>
</dbReference>
<organism evidence="3 5">
    <name type="scientific">Didymodactylos carnosus</name>
    <dbReference type="NCBI Taxonomy" id="1234261"/>
    <lineage>
        <taxon>Eukaryota</taxon>
        <taxon>Metazoa</taxon>
        <taxon>Spiralia</taxon>
        <taxon>Gnathifera</taxon>
        <taxon>Rotifera</taxon>
        <taxon>Eurotatoria</taxon>
        <taxon>Bdelloidea</taxon>
        <taxon>Philodinida</taxon>
        <taxon>Philodinidae</taxon>
        <taxon>Didymodactylos</taxon>
    </lineage>
</organism>
<protein>
    <recommendedName>
        <fullName evidence="2">DDE-1 domain-containing protein</fullName>
    </recommendedName>
</protein>
<dbReference type="InterPro" id="IPR036397">
    <property type="entry name" value="RNaseH_sf"/>
</dbReference>
<sequence>MSSSVKMHNKNYSADDLRAAVSSNLDSKSAEKLYKVPSSTIRKHRLNPLTSIGAGRKTYLNEQQESYLVSLIQLLLDYGYNDLIMTVAVDYMKSLNIVETPGQKWLNHFIQRHSDQIKWKKEQKLERARAENFNESTRKAWFQLLKTELIKLDLMDKPAQIFNADESGFADKTKESWVVVNSSVRHVFEESGGTGKNYTTALICISASGQVLPPFIIYTGKNLMSTWCQGGPSGAHYSVTPKGWINAERYEYWFEKFFIQCTAHINRPLLLIIDGHTVHVSLKLIDLMKQHQIICLMLPPHTTNALQPLDVVLFNNVKADWVSIKLTNFLKKTGRKTVIPANIPGLMKKLFYDKQAFSTTRIVSSFARAGIWPFNENAMVEKLVHKAYQSSKPLPTNILLPQLPSPAIPNSTNSLPPFVPLPISPAPVPHTRTNTRPSRARSPSLTLIPRKKRVIVSSSTSSNLTVGNNSVLPSNNPLLINPSPLSLTALDLPSKLLLTIKQSFASNRTTLCSTSSILPQVPCTLTISPSSQTPIPIHPVAPVPPVLSNAASPSNISVVQQKRKLKNSSSQVTKKNRLRNLIINESDDEEEQIAPTSAVRQVIDNLLSQRAQQQQEQNQSTEKKRGLRLNNSYGVNLTDADVALFLQQKEDAKKKSSESASSKHPRLASNKTKTRKNTAADKENTIRDPQTQPAYDKIQYALTLVPSINDNNTLMPI</sequence>
<dbReference type="Proteomes" id="UP000677228">
    <property type="component" value="Unassembled WGS sequence"/>
</dbReference>
<evidence type="ECO:0000313" key="3">
    <source>
        <dbReference type="EMBL" id="CAF0991698.1"/>
    </source>
</evidence>
<feature type="compositionally biased region" description="Low complexity" evidence="1">
    <location>
        <begin position="610"/>
        <end position="619"/>
    </location>
</feature>
<name>A0A8S2DL49_9BILA</name>
<dbReference type="PANTHER" id="PTHR19303:SF74">
    <property type="entry name" value="POGO TRANSPOSABLE ELEMENT WITH KRAB DOMAIN"/>
    <property type="match status" value="1"/>
</dbReference>
<accession>A0A8S2DL49</accession>
<dbReference type="EMBL" id="CAJNOK010006038">
    <property type="protein sequence ID" value="CAF0991698.1"/>
    <property type="molecule type" value="Genomic_DNA"/>
</dbReference>
<dbReference type="GO" id="GO:0003677">
    <property type="term" value="F:DNA binding"/>
    <property type="evidence" value="ECO:0007669"/>
    <property type="project" value="TreeGrafter"/>
</dbReference>
<dbReference type="Gene3D" id="3.30.420.10">
    <property type="entry name" value="Ribonuclease H-like superfamily/Ribonuclease H"/>
    <property type="match status" value="1"/>
</dbReference>
<dbReference type="AlphaFoldDB" id="A0A8S2DL49"/>
<reference evidence="3" key="1">
    <citation type="submission" date="2021-02" db="EMBL/GenBank/DDBJ databases">
        <authorList>
            <person name="Nowell W R."/>
        </authorList>
    </citation>
    <scope>NUCLEOTIDE SEQUENCE</scope>
</reference>
<dbReference type="EMBL" id="CAJOBA010006045">
    <property type="protein sequence ID" value="CAF3761758.1"/>
    <property type="molecule type" value="Genomic_DNA"/>
</dbReference>